<gene>
    <name evidence="3" type="ORF">Fcan01_25320</name>
</gene>
<feature type="non-terminal residue" evidence="3">
    <location>
        <position position="1"/>
    </location>
</feature>
<dbReference type="InterPro" id="IPR000668">
    <property type="entry name" value="Peptidase_C1A_C"/>
</dbReference>
<dbReference type="GO" id="GO:0008234">
    <property type="term" value="F:cysteine-type peptidase activity"/>
    <property type="evidence" value="ECO:0007669"/>
    <property type="project" value="InterPro"/>
</dbReference>
<comment type="similarity">
    <text evidence="1">Belongs to the peptidase C1 family.</text>
</comment>
<dbReference type="EMBL" id="LNIX01000036">
    <property type="protein sequence ID" value="OXA39928.1"/>
    <property type="molecule type" value="Genomic_DNA"/>
</dbReference>
<evidence type="ECO:0000313" key="3">
    <source>
        <dbReference type="EMBL" id="OXA39928.1"/>
    </source>
</evidence>
<dbReference type="STRING" id="158441.A0A226D510"/>
<dbReference type="OrthoDB" id="7852805at2759"/>
<dbReference type="OMA" id="FDPAEDH"/>
<name>A0A226D510_FOLCA</name>
<dbReference type="InterPro" id="IPR038765">
    <property type="entry name" value="Papain-like_cys_pep_sf"/>
</dbReference>
<dbReference type="InterPro" id="IPR013128">
    <property type="entry name" value="Peptidase_C1A"/>
</dbReference>
<proteinExistence type="inferred from homology"/>
<evidence type="ECO:0000313" key="4">
    <source>
        <dbReference type="Proteomes" id="UP000198287"/>
    </source>
</evidence>
<dbReference type="SMART" id="SM00645">
    <property type="entry name" value="Pept_C1"/>
    <property type="match status" value="1"/>
</dbReference>
<organism evidence="3 4">
    <name type="scientific">Folsomia candida</name>
    <name type="common">Springtail</name>
    <dbReference type="NCBI Taxonomy" id="158441"/>
    <lineage>
        <taxon>Eukaryota</taxon>
        <taxon>Metazoa</taxon>
        <taxon>Ecdysozoa</taxon>
        <taxon>Arthropoda</taxon>
        <taxon>Hexapoda</taxon>
        <taxon>Collembola</taxon>
        <taxon>Entomobryomorpha</taxon>
        <taxon>Isotomoidea</taxon>
        <taxon>Isotomidae</taxon>
        <taxon>Proisotominae</taxon>
        <taxon>Folsomia</taxon>
    </lineage>
</organism>
<dbReference type="SUPFAM" id="SSF54001">
    <property type="entry name" value="Cysteine proteinases"/>
    <property type="match status" value="1"/>
</dbReference>
<dbReference type="PANTHER" id="PTHR12411">
    <property type="entry name" value="CYSTEINE PROTEASE FAMILY C1-RELATED"/>
    <property type="match status" value="1"/>
</dbReference>
<dbReference type="GO" id="GO:0006508">
    <property type="term" value="P:proteolysis"/>
    <property type="evidence" value="ECO:0007669"/>
    <property type="project" value="InterPro"/>
</dbReference>
<evidence type="ECO:0000259" key="2">
    <source>
        <dbReference type="SMART" id="SM00645"/>
    </source>
</evidence>
<dbReference type="AlphaFoldDB" id="A0A226D510"/>
<evidence type="ECO:0000256" key="1">
    <source>
        <dbReference type="ARBA" id="ARBA00008455"/>
    </source>
</evidence>
<reference evidence="3 4" key="1">
    <citation type="submission" date="2015-12" db="EMBL/GenBank/DDBJ databases">
        <title>The genome of Folsomia candida.</title>
        <authorList>
            <person name="Faddeeva A."/>
            <person name="Derks M.F."/>
            <person name="Anvar Y."/>
            <person name="Smit S."/>
            <person name="Van Straalen N."/>
            <person name="Roelofs D."/>
        </authorList>
    </citation>
    <scope>NUCLEOTIDE SEQUENCE [LARGE SCALE GENOMIC DNA]</scope>
    <source>
        <strain evidence="3 4">VU population</strain>
        <tissue evidence="3">Whole body</tissue>
    </source>
</reference>
<dbReference type="InterPro" id="IPR039417">
    <property type="entry name" value="Peptidase_C1A_papain-like"/>
</dbReference>
<dbReference type="Pfam" id="PF00112">
    <property type="entry name" value="Peptidase_C1"/>
    <property type="match status" value="1"/>
</dbReference>
<comment type="caution">
    <text evidence="3">The sequence shown here is derived from an EMBL/GenBank/DDBJ whole genome shotgun (WGS) entry which is preliminary data.</text>
</comment>
<feature type="domain" description="Peptidase C1A papain C-terminal" evidence="2">
    <location>
        <begin position="2"/>
        <end position="198"/>
    </location>
</feature>
<protein>
    <submittedName>
        <fullName evidence="3">Cathepsin L-like proteinase</fullName>
    </submittedName>
</protein>
<dbReference type="Proteomes" id="UP000198287">
    <property type="component" value="Unassembled WGS sequence"/>
</dbReference>
<accession>A0A226D510</accession>
<dbReference type="Gene3D" id="3.90.70.10">
    <property type="entry name" value="Cysteine proteinases"/>
    <property type="match status" value="1"/>
</dbReference>
<dbReference type="CDD" id="cd02248">
    <property type="entry name" value="Peptidase_C1A"/>
    <property type="match status" value="1"/>
</dbReference>
<sequence length="202" mass="22014">THGIVSPVKNQGSCRSDWAFSAVGVVESHLAKRTGHLVEFSEQQMVDCVSSEGCSEGSTYGGLKFVESMGLQGSVFYPYTGQQGMCKYNRHNVVARINGIVQIYGGENAMRDAVGKFGPIAVGLDLDPSVYRSGILDGPNCSTTTTFNAIIVRYGTEAGKDYWIVKMSLGPNWGENGYLRIVRNKNMCGIDQIALYPTFLDF</sequence>
<keyword evidence="4" id="KW-1185">Reference proteome</keyword>